<protein>
    <recommendedName>
        <fullName evidence="1">holo-[acyl-carrier-protein] synthase</fullName>
        <ecNumber evidence="1">2.7.8.7</ecNumber>
    </recommendedName>
</protein>
<dbReference type="EC" id="2.7.8.7" evidence="1"/>
<evidence type="ECO:0000256" key="2">
    <source>
        <dbReference type="ARBA" id="ARBA00022679"/>
    </source>
</evidence>
<dbReference type="GO" id="GO:0008897">
    <property type="term" value="F:holo-[acyl-carrier-protein] synthase activity"/>
    <property type="evidence" value="ECO:0007669"/>
    <property type="project" value="UniProtKB-EC"/>
</dbReference>
<evidence type="ECO:0000256" key="1">
    <source>
        <dbReference type="ARBA" id="ARBA00013172"/>
    </source>
</evidence>
<dbReference type="GO" id="GO:0019878">
    <property type="term" value="P:lysine biosynthetic process via aminoadipic acid"/>
    <property type="evidence" value="ECO:0007669"/>
    <property type="project" value="TreeGrafter"/>
</dbReference>
<dbReference type="Gene3D" id="3.90.470.20">
    <property type="entry name" value="4'-phosphopantetheinyl transferase domain"/>
    <property type="match status" value="2"/>
</dbReference>
<gene>
    <name evidence="4" type="ORF">BDU57DRAFT_141990</name>
</gene>
<sequence>MPDPDIQHGAGLTCWLLDTRSIWPGKKISDSETAREALELISPAERENVLRKFHIADARMSLASALLKRLFVHQTLNIPWKDITFGRKRDPKHGKPCALIPPATPHASPLPAPIEFNVSHQAGLVALVGCKSHVLDAELGVDIVCVNERNEYRVIDEEGFDGWVDIHSDIFSHEEAFDMKYNADAFPLLDGTMISPALLQPLRHDRCTRRNEKLRVTLPSGEERTFDSELLIDAKLRRFYTFWCYKEAYIKLDGEALLANWIPRLEFRNVRAPRPGTVARCSTHGTWGERVGDAEVWFTKLHDDGKSASKEAGAKNEPAGVDALNMKEGESRRLDDTRMEIQAFEENFMIGVAAKMRSSEIEGGGRLPEVLASFTSLHLEEDIMKIARSA</sequence>
<evidence type="ECO:0000313" key="4">
    <source>
        <dbReference type="EMBL" id="KAF1919448.1"/>
    </source>
</evidence>
<dbReference type="GO" id="GO:0005829">
    <property type="term" value="C:cytosol"/>
    <property type="evidence" value="ECO:0007669"/>
    <property type="project" value="TreeGrafter"/>
</dbReference>
<evidence type="ECO:0000259" key="3">
    <source>
        <dbReference type="Pfam" id="PF22624"/>
    </source>
</evidence>
<dbReference type="GO" id="GO:0000287">
    <property type="term" value="F:magnesium ion binding"/>
    <property type="evidence" value="ECO:0007669"/>
    <property type="project" value="InterPro"/>
</dbReference>
<dbReference type="OrthoDB" id="26719at2759"/>
<accession>A0A6A5QWX7</accession>
<organism evidence="4 5">
    <name type="scientific">Ampelomyces quisqualis</name>
    <name type="common">Powdery mildew agent</name>
    <dbReference type="NCBI Taxonomy" id="50730"/>
    <lineage>
        <taxon>Eukaryota</taxon>
        <taxon>Fungi</taxon>
        <taxon>Dikarya</taxon>
        <taxon>Ascomycota</taxon>
        <taxon>Pezizomycotina</taxon>
        <taxon>Dothideomycetes</taxon>
        <taxon>Pleosporomycetidae</taxon>
        <taxon>Pleosporales</taxon>
        <taxon>Pleosporineae</taxon>
        <taxon>Phaeosphaeriaceae</taxon>
        <taxon>Ampelomyces</taxon>
    </lineage>
</organism>
<feature type="domain" description="4'-phosphopantetheinyl transferase N-terminal" evidence="3">
    <location>
        <begin position="35"/>
        <end position="130"/>
    </location>
</feature>
<keyword evidence="5" id="KW-1185">Reference proteome</keyword>
<reference evidence="4" key="1">
    <citation type="journal article" date="2020" name="Stud. Mycol.">
        <title>101 Dothideomycetes genomes: a test case for predicting lifestyles and emergence of pathogens.</title>
        <authorList>
            <person name="Haridas S."/>
            <person name="Albert R."/>
            <person name="Binder M."/>
            <person name="Bloem J."/>
            <person name="Labutti K."/>
            <person name="Salamov A."/>
            <person name="Andreopoulos B."/>
            <person name="Baker S."/>
            <person name="Barry K."/>
            <person name="Bills G."/>
            <person name="Bluhm B."/>
            <person name="Cannon C."/>
            <person name="Castanera R."/>
            <person name="Culley D."/>
            <person name="Daum C."/>
            <person name="Ezra D."/>
            <person name="Gonzalez J."/>
            <person name="Henrissat B."/>
            <person name="Kuo A."/>
            <person name="Liang C."/>
            <person name="Lipzen A."/>
            <person name="Lutzoni F."/>
            <person name="Magnuson J."/>
            <person name="Mondo S."/>
            <person name="Nolan M."/>
            <person name="Ohm R."/>
            <person name="Pangilinan J."/>
            <person name="Park H.-J."/>
            <person name="Ramirez L."/>
            <person name="Alfaro M."/>
            <person name="Sun H."/>
            <person name="Tritt A."/>
            <person name="Yoshinaga Y."/>
            <person name="Zwiers L.-H."/>
            <person name="Turgeon B."/>
            <person name="Goodwin S."/>
            <person name="Spatafora J."/>
            <person name="Crous P."/>
            <person name="Grigoriev I."/>
        </authorList>
    </citation>
    <scope>NUCLEOTIDE SEQUENCE</scope>
    <source>
        <strain evidence="4">HMLAC05119</strain>
    </source>
</reference>
<name>A0A6A5QWX7_AMPQU</name>
<proteinExistence type="predicted"/>
<dbReference type="InterPro" id="IPR055066">
    <property type="entry name" value="AASDHPPT_N"/>
</dbReference>
<dbReference type="InterPro" id="IPR037143">
    <property type="entry name" value="4-PPantetheinyl_Trfase_dom_sf"/>
</dbReference>
<keyword evidence="2 4" id="KW-0808">Transferase</keyword>
<dbReference type="InterPro" id="IPR050559">
    <property type="entry name" value="P-Pant_transferase_sf"/>
</dbReference>
<evidence type="ECO:0000313" key="5">
    <source>
        <dbReference type="Proteomes" id="UP000800096"/>
    </source>
</evidence>
<dbReference type="EMBL" id="ML979133">
    <property type="protein sequence ID" value="KAF1919448.1"/>
    <property type="molecule type" value="Genomic_DNA"/>
</dbReference>
<dbReference type="PANTHER" id="PTHR12215">
    <property type="entry name" value="PHOSPHOPANTETHEINE TRANSFERASE"/>
    <property type="match status" value="1"/>
</dbReference>
<dbReference type="PANTHER" id="PTHR12215:SF10">
    <property type="entry name" value="L-AMINOADIPATE-SEMIALDEHYDE DEHYDROGENASE-PHOSPHOPANTETHEINYL TRANSFERASE"/>
    <property type="match status" value="1"/>
</dbReference>
<dbReference type="SUPFAM" id="SSF56214">
    <property type="entry name" value="4'-phosphopantetheinyl transferase"/>
    <property type="match status" value="2"/>
</dbReference>
<dbReference type="FunFam" id="3.90.470.20:FF:000014">
    <property type="entry name" value="AflYg/ npgA protein"/>
    <property type="match status" value="1"/>
</dbReference>
<dbReference type="AlphaFoldDB" id="A0A6A5QWX7"/>
<dbReference type="Proteomes" id="UP000800096">
    <property type="component" value="Unassembled WGS sequence"/>
</dbReference>
<dbReference type="Pfam" id="PF22624">
    <property type="entry name" value="AASDHPPT_N"/>
    <property type="match status" value="1"/>
</dbReference>